<evidence type="ECO:0000256" key="3">
    <source>
        <dbReference type="ARBA" id="ARBA00022771"/>
    </source>
</evidence>
<comment type="subcellular location">
    <subcellularLocation>
        <location evidence="1">Nucleus</location>
    </subcellularLocation>
</comment>
<gene>
    <name evidence="6" type="ORF">EV421DRAFT_1718148</name>
</gene>
<evidence type="ECO:0000313" key="6">
    <source>
        <dbReference type="EMBL" id="KAK0433854.1"/>
    </source>
</evidence>
<organism evidence="6 7">
    <name type="scientific">Armillaria borealis</name>
    <dbReference type="NCBI Taxonomy" id="47425"/>
    <lineage>
        <taxon>Eukaryota</taxon>
        <taxon>Fungi</taxon>
        <taxon>Dikarya</taxon>
        <taxon>Basidiomycota</taxon>
        <taxon>Agaricomycotina</taxon>
        <taxon>Agaricomycetes</taxon>
        <taxon>Agaricomycetidae</taxon>
        <taxon>Agaricales</taxon>
        <taxon>Marasmiineae</taxon>
        <taxon>Physalacriaceae</taxon>
        <taxon>Armillaria</taxon>
    </lineage>
</organism>
<dbReference type="AlphaFoldDB" id="A0AA39J2Y1"/>
<proteinExistence type="predicted"/>
<accession>A0AA39J2Y1</accession>
<keyword evidence="7" id="KW-1185">Reference proteome</keyword>
<name>A0AA39J2Y1_9AGAR</name>
<dbReference type="Proteomes" id="UP001175226">
    <property type="component" value="Unassembled WGS sequence"/>
</dbReference>
<evidence type="ECO:0000256" key="5">
    <source>
        <dbReference type="ARBA" id="ARBA00023242"/>
    </source>
</evidence>
<dbReference type="GO" id="GO:0008270">
    <property type="term" value="F:zinc ion binding"/>
    <property type="evidence" value="ECO:0007669"/>
    <property type="project" value="UniProtKB-KW"/>
</dbReference>
<evidence type="ECO:0000313" key="7">
    <source>
        <dbReference type="Proteomes" id="UP001175226"/>
    </source>
</evidence>
<keyword evidence="4" id="KW-0862">Zinc</keyword>
<keyword evidence="3" id="KW-0863">Zinc-finger</keyword>
<keyword evidence="5" id="KW-0539">Nucleus</keyword>
<keyword evidence="2" id="KW-0479">Metal-binding</keyword>
<evidence type="ECO:0000256" key="4">
    <source>
        <dbReference type="ARBA" id="ARBA00022833"/>
    </source>
</evidence>
<dbReference type="SUPFAM" id="SSF53098">
    <property type="entry name" value="Ribonuclease H-like"/>
    <property type="match status" value="1"/>
</dbReference>
<dbReference type="InterPro" id="IPR012337">
    <property type="entry name" value="RNaseH-like_sf"/>
</dbReference>
<reference evidence="6" key="1">
    <citation type="submission" date="2023-06" db="EMBL/GenBank/DDBJ databases">
        <authorList>
            <consortium name="Lawrence Berkeley National Laboratory"/>
            <person name="Ahrendt S."/>
            <person name="Sahu N."/>
            <person name="Indic B."/>
            <person name="Wong-Bajracharya J."/>
            <person name="Merenyi Z."/>
            <person name="Ke H.-M."/>
            <person name="Monk M."/>
            <person name="Kocsube S."/>
            <person name="Drula E."/>
            <person name="Lipzen A."/>
            <person name="Balint B."/>
            <person name="Henrissat B."/>
            <person name="Andreopoulos B."/>
            <person name="Martin F.M."/>
            <person name="Harder C.B."/>
            <person name="Rigling D."/>
            <person name="Ford K.L."/>
            <person name="Foster G.D."/>
            <person name="Pangilinan J."/>
            <person name="Papanicolaou A."/>
            <person name="Barry K."/>
            <person name="LaButti K."/>
            <person name="Viragh M."/>
            <person name="Koriabine M."/>
            <person name="Yan M."/>
            <person name="Riley R."/>
            <person name="Champramary S."/>
            <person name="Plett K.L."/>
            <person name="Tsai I.J."/>
            <person name="Slot J."/>
            <person name="Sipos G."/>
            <person name="Plett J."/>
            <person name="Nagy L.G."/>
            <person name="Grigoriev I.V."/>
        </authorList>
    </citation>
    <scope>NUCLEOTIDE SEQUENCE</scope>
    <source>
        <strain evidence="6">FPL87.14</strain>
    </source>
</reference>
<sequence>MLSSRCFAHIVNLAAKAVISAVTALNAVLLGETLDITRDPIAAVQALVRAIRGSSLRRHGFASVLKMLDKKVLQLVLDVDIRWSSTDIMIEWAIELREGIELFLDKRDFTDLRKHKLSKDEWKALEIIHQILAVPHAFQQKLSADKTPTLSLAIPSFRRMIQLWQGLKITFPDAAPALDEGLEKLATYRERLDIVPAYTLATSEQI</sequence>
<dbReference type="EMBL" id="JAUEPT010000076">
    <property type="protein sequence ID" value="KAK0433854.1"/>
    <property type="molecule type" value="Genomic_DNA"/>
</dbReference>
<dbReference type="PANTHER" id="PTHR46481">
    <property type="entry name" value="ZINC FINGER BED DOMAIN-CONTAINING PROTEIN 4"/>
    <property type="match status" value="1"/>
</dbReference>
<comment type="caution">
    <text evidence="6">The sequence shown here is derived from an EMBL/GenBank/DDBJ whole genome shotgun (WGS) entry which is preliminary data.</text>
</comment>
<evidence type="ECO:0000256" key="2">
    <source>
        <dbReference type="ARBA" id="ARBA00022723"/>
    </source>
</evidence>
<evidence type="ECO:0000256" key="1">
    <source>
        <dbReference type="ARBA" id="ARBA00004123"/>
    </source>
</evidence>
<dbReference type="PANTHER" id="PTHR46481:SF10">
    <property type="entry name" value="ZINC FINGER BED DOMAIN-CONTAINING PROTEIN 39"/>
    <property type="match status" value="1"/>
</dbReference>
<protein>
    <submittedName>
        <fullName evidence="6">Ribonuclease H-like domain-containing protein</fullName>
    </submittedName>
</protein>
<dbReference type="InterPro" id="IPR052035">
    <property type="entry name" value="ZnF_BED_domain_contain"/>
</dbReference>
<dbReference type="GO" id="GO:0005634">
    <property type="term" value="C:nucleus"/>
    <property type="evidence" value="ECO:0007669"/>
    <property type="project" value="UniProtKB-SubCell"/>
</dbReference>